<evidence type="ECO:0000256" key="3">
    <source>
        <dbReference type="ARBA" id="ARBA00023002"/>
    </source>
</evidence>
<keyword evidence="1 4" id="KW-0479">Metal-binding</keyword>
<dbReference type="InterPro" id="IPR020843">
    <property type="entry name" value="ER"/>
</dbReference>
<dbReference type="Pfam" id="PF08240">
    <property type="entry name" value="ADH_N"/>
    <property type="match status" value="1"/>
</dbReference>
<accession>A0A328U4L0</accession>
<dbReference type="EMBL" id="QLUW01000001">
    <property type="protein sequence ID" value="RAP77539.1"/>
    <property type="molecule type" value="Genomic_DNA"/>
</dbReference>
<evidence type="ECO:0000256" key="1">
    <source>
        <dbReference type="ARBA" id="ARBA00022723"/>
    </source>
</evidence>
<dbReference type="InterPro" id="IPR013149">
    <property type="entry name" value="ADH-like_C"/>
</dbReference>
<sequence>MLVMKALVMEQPRVAVIKEVPYPAPKPGEVVIEVVRTGICGTDFHIFEGEFLSPYPLIPGHEFSGVIHELGEGVDGFAVGERVTADPSLFCGKCRYCLTNRGNQCENWGALGNTVNGSMAEYVAVPVRNVVKIPDGMSFETAAFVEPMACVVHAMNRLQLKAGQSVLLFGAGAMGLQLVQSLSRLGASGVTVVDVSTRKLEMALALGATEAVLANEQARLAGRRFDVVVDATGIPSVIERAFAYLGKTATYLQFGVTPKDASIQINPFDLYHKDWTILGSMAINYTFLNAFDWVKEGRIALEPLVSKVITLEETPAFLAQPKDPELLKVQIKIR</sequence>
<dbReference type="CDD" id="cd08234">
    <property type="entry name" value="threonine_DH_like"/>
    <property type="match status" value="1"/>
</dbReference>
<dbReference type="InterPro" id="IPR011032">
    <property type="entry name" value="GroES-like_sf"/>
</dbReference>
<keyword evidence="2 4" id="KW-0862">Zinc</keyword>
<keyword evidence="7" id="KW-1185">Reference proteome</keyword>
<dbReference type="PANTHER" id="PTHR43401:SF2">
    <property type="entry name" value="L-THREONINE 3-DEHYDROGENASE"/>
    <property type="match status" value="1"/>
</dbReference>
<dbReference type="SUPFAM" id="SSF50129">
    <property type="entry name" value="GroES-like"/>
    <property type="match status" value="1"/>
</dbReference>
<dbReference type="InterPro" id="IPR036291">
    <property type="entry name" value="NAD(P)-bd_dom_sf"/>
</dbReference>
<dbReference type="SUPFAM" id="SSF51735">
    <property type="entry name" value="NAD(P)-binding Rossmann-fold domains"/>
    <property type="match status" value="1"/>
</dbReference>
<dbReference type="PANTHER" id="PTHR43401">
    <property type="entry name" value="L-THREONINE 3-DEHYDROGENASE"/>
    <property type="match status" value="1"/>
</dbReference>
<evidence type="ECO:0000313" key="6">
    <source>
        <dbReference type="EMBL" id="RAP77539.1"/>
    </source>
</evidence>
<organism evidence="6 7">
    <name type="scientific">Paenibacillus montanisoli</name>
    <dbReference type="NCBI Taxonomy" id="2081970"/>
    <lineage>
        <taxon>Bacteria</taxon>
        <taxon>Bacillati</taxon>
        <taxon>Bacillota</taxon>
        <taxon>Bacilli</taxon>
        <taxon>Bacillales</taxon>
        <taxon>Paenibacillaceae</taxon>
        <taxon>Paenibacillus</taxon>
    </lineage>
</organism>
<dbReference type="GO" id="GO:0016491">
    <property type="term" value="F:oxidoreductase activity"/>
    <property type="evidence" value="ECO:0007669"/>
    <property type="project" value="UniProtKB-KW"/>
</dbReference>
<feature type="domain" description="Enoyl reductase (ER)" evidence="5">
    <location>
        <begin position="10"/>
        <end position="323"/>
    </location>
</feature>
<dbReference type="Gene3D" id="3.90.180.10">
    <property type="entry name" value="Medium-chain alcohol dehydrogenases, catalytic domain"/>
    <property type="match status" value="1"/>
</dbReference>
<reference evidence="6 7" key="1">
    <citation type="submission" date="2018-06" db="EMBL/GenBank/DDBJ databases">
        <title>Paenibacillus montanisoli sp. nov., isolated from mountain area soil.</title>
        <authorList>
            <person name="Wu M."/>
        </authorList>
    </citation>
    <scope>NUCLEOTIDE SEQUENCE [LARGE SCALE GENOMIC DNA]</scope>
    <source>
        <strain evidence="6 7">RA17</strain>
    </source>
</reference>
<dbReference type="Gene3D" id="3.40.50.720">
    <property type="entry name" value="NAD(P)-binding Rossmann-like Domain"/>
    <property type="match status" value="1"/>
</dbReference>
<proteinExistence type="inferred from homology"/>
<gene>
    <name evidence="6" type="ORF">DL346_03410</name>
</gene>
<protein>
    <submittedName>
        <fullName evidence="6">Alcohol dehydrogenase</fullName>
    </submittedName>
</protein>
<dbReference type="Proteomes" id="UP000249260">
    <property type="component" value="Unassembled WGS sequence"/>
</dbReference>
<evidence type="ECO:0000259" key="5">
    <source>
        <dbReference type="SMART" id="SM00829"/>
    </source>
</evidence>
<dbReference type="InterPro" id="IPR050129">
    <property type="entry name" value="Zn_alcohol_dh"/>
</dbReference>
<name>A0A328U4L0_9BACL</name>
<dbReference type="InterPro" id="IPR002328">
    <property type="entry name" value="ADH_Zn_CS"/>
</dbReference>
<dbReference type="GO" id="GO:0008270">
    <property type="term" value="F:zinc ion binding"/>
    <property type="evidence" value="ECO:0007669"/>
    <property type="project" value="InterPro"/>
</dbReference>
<dbReference type="OrthoDB" id="9777057at2"/>
<comment type="cofactor">
    <cofactor evidence="4">
        <name>Zn(2+)</name>
        <dbReference type="ChEBI" id="CHEBI:29105"/>
    </cofactor>
</comment>
<dbReference type="SMART" id="SM00829">
    <property type="entry name" value="PKS_ER"/>
    <property type="match status" value="1"/>
</dbReference>
<dbReference type="InterPro" id="IPR013154">
    <property type="entry name" value="ADH-like_N"/>
</dbReference>
<evidence type="ECO:0000256" key="4">
    <source>
        <dbReference type="RuleBase" id="RU361277"/>
    </source>
</evidence>
<dbReference type="AlphaFoldDB" id="A0A328U4L0"/>
<comment type="similarity">
    <text evidence="4">Belongs to the zinc-containing alcohol dehydrogenase family.</text>
</comment>
<comment type="caution">
    <text evidence="6">The sequence shown here is derived from an EMBL/GenBank/DDBJ whole genome shotgun (WGS) entry which is preliminary data.</text>
</comment>
<dbReference type="PROSITE" id="PS00059">
    <property type="entry name" value="ADH_ZINC"/>
    <property type="match status" value="1"/>
</dbReference>
<evidence type="ECO:0000256" key="2">
    <source>
        <dbReference type="ARBA" id="ARBA00022833"/>
    </source>
</evidence>
<dbReference type="Pfam" id="PF00107">
    <property type="entry name" value="ADH_zinc_N"/>
    <property type="match status" value="1"/>
</dbReference>
<keyword evidence="3" id="KW-0560">Oxidoreductase</keyword>
<evidence type="ECO:0000313" key="7">
    <source>
        <dbReference type="Proteomes" id="UP000249260"/>
    </source>
</evidence>